<evidence type="ECO:0008006" key="4">
    <source>
        <dbReference type="Google" id="ProtNLM"/>
    </source>
</evidence>
<organism evidence="2 3">
    <name type="scientific">Algoriphagus machipongonensis</name>
    <dbReference type="NCBI Taxonomy" id="388413"/>
    <lineage>
        <taxon>Bacteria</taxon>
        <taxon>Pseudomonadati</taxon>
        <taxon>Bacteroidota</taxon>
        <taxon>Cytophagia</taxon>
        <taxon>Cytophagales</taxon>
        <taxon>Cyclobacteriaceae</taxon>
        <taxon>Algoriphagus</taxon>
    </lineage>
</organism>
<dbReference type="NCBIfam" id="NF033488">
    <property type="entry name" value="lmo0937_fam_TM"/>
    <property type="match status" value="1"/>
</dbReference>
<protein>
    <recommendedName>
        <fullName evidence="4">Lmo0937 family membrane protein</fullName>
    </recommendedName>
</protein>
<reference evidence="2 3" key="1">
    <citation type="journal article" date="2011" name="J. Bacteriol.">
        <title>Complete genome sequence of Algoriphagus sp. PR1, bacterial prey of a colony-forming choanoflagellate.</title>
        <authorList>
            <person name="Alegado R.A."/>
            <person name="Ferriera S."/>
            <person name="Nusbaum C."/>
            <person name="Young S.K."/>
            <person name="Zeng Q."/>
            <person name="Imamovic A."/>
            <person name="Fairclough S.R."/>
            <person name="King N."/>
        </authorList>
    </citation>
    <scope>NUCLEOTIDE SEQUENCE [LARGE SCALE GENOMIC DNA]</scope>
    <source>
        <strain evidence="2 3">PR1</strain>
    </source>
</reference>
<name>A3HS24_9BACT</name>
<evidence type="ECO:0000313" key="2">
    <source>
        <dbReference type="EMBL" id="EAZ82642.1"/>
    </source>
</evidence>
<dbReference type="AlphaFoldDB" id="A3HS24"/>
<evidence type="ECO:0000256" key="1">
    <source>
        <dbReference type="SAM" id="Phobius"/>
    </source>
</evidence>
<dbReference type="EMBL" id="CM001023">
    <property type="protein sequence ID" value="EAZ82642.1"/>
    <property type="molecule type" value="Genomic_DNA"/>
</dbReference>
<accession>A3HS24</accession>
<dbReference type="InterPro" id="IPR043727">
    <property type="entry name" value="Lmo0937-like"/>
</dbReference>
<proteinExistence type="predicted"/>
<dbReference type="HOGENOM" id="CLU_199613_3_3_10"/>
<evidence type="ECO:0000313" key="3">
    <source>
        <dbReference type="Proteomes" id="UP000003919"/>
    </source>
</evidence>
<dbReference type="Pfam" id="PF18919">
    <property type="entry name" value="DUF5670"/>
    <property type="match status" value="1"/>
</dbReference>
<keyword evidence="3" id="KW-1185">Reference proteome</keyword>
<dbReference type="STRING" id="388413.ALPR1_10515"/>
<comment type="caution">
    <text evidence="2">The sequence shown here is derived from an EMBL/GenBank/DDBJ whole genome shotgun (WGS) entry which is preliminary data.</text>
</comment>
<keyword evidence="1" id="KW-0472">Membrane</keyword>
<gene>
    <name evidence="2" type="ORF">ALPR1_10515</name>
</gene>
<keyword evidence="1" id="KW-1133">Transmembrane helix</keyword>
<feature type="transmembrane region" description="Helical" evidence="1">
    <location>
        <begin position="21"/>
        <end position="40"/>
    </location>
</feature>
<keyword evidence="1" id="KW-0812">Transmembrane</keyword>
<dbReference type="Proteomes" id="UP000003919">
    <property type="component" value="Chromosome"/>
</dbReference>
<feature type="transmembrane region" description="Helical" evidence="1">
    <location>
        <begin position="46"/>
        <end position="63"/>
    </location>
</feature>
<sequence>MHIELKDSNKTLTKTTTTMSSLLYFIAVILLIGWLIGVFAYSATGLIHVLLVLAVIAVLFRLISGRGI</sequence>
<dbReference type="EMBL" id="AAXU02000001">
    <property type="protein sequence ID" value="EAZ82642.1"/>
    <property type="molecule type" value="Genomic_DNA"/>
</dbReference>